<dbReference type="PANTHER" id="PTHR30121">
    <property type="entry name" value="UNCHARACTERIZED PROTEIN YJGR-RELATED"/>
    <property type="match status" value="1"/>
</dbReference>
<dbReference type="EMBL" id="MFKV01000004">
    <property type="protein sequence ID" value="OGG51012.1"/>
    <property type="molecule type" value="Genomic_DNA"/>
</dbReference>
<evidence type="ECO:0000313" key="3">
    <source>
        <dbReference type="EMBL" id="OGG51012.1"/>
    </source>
</evidence>
<dbReference type="PANTHER" id="PTHR30121:SF6">
    <property type="entry name" value="SLR6007 PROTEIN"/>
    <property type="match status" value="1"/>
</dbReference>
<dbReference type="STRING" id="1798482.A2763_00200"/>
<gene>
    <name evidence="3" type="ORF">A2763_00200</name>
</gene>
<dbReference type="Gene3D" id="1.10.8.730">
    <property type="match status" value="1"/>
</dbReference>
<evidence type="ECO:0000256" key="1">
    <source>
        <dbReference type="SAM" id="Coils"/>
    </source>
</evidence>
<accession>A0A1F6CQ59</accession>
<dbReference type="AlphaFoldDB" id="A0A1F6CQ59"/>
<name>A0A1F6CQ59_9BACT</name>
<dbReference type="Gene3D" id="3.40.50.300">
    <property type="entry name" value="P-loop containing nucleotide triphosphate hydrolases"/>
    <property type="match status" value="1"/>
</dbReference>
<dbReference type="InterPro" id="IPR051162">
    <property type="entry name" value="T4SS_component"/>
</dbReference>
<feature type="domain" description="TraG P-loop" evidence="2">
    <location>
        <begin position="251"/>
        <end position="554"/>
    </location>
</feature>
<feature type="coiled-coil region" evidence="1">
    <location>
        <begin position="98"/>
        <end position="146"/>
    </location>
</feature>
<reference evidence="3 4" key="1">
    <citation type="journal article" date="2016" name="Nat. Commun.">
        <title>Thousands of microbial genomes shed light on interconnected biogeochemical processes in an aquifer system.</title>
        <authorList>
            <person name="Anantharaman K."/>
            <person name="Brown C.T."/>
            <person name="Hug L.A."/>
            <person name="Sharon I."/>
            <person name="Castelle C.J."/>
            <person name="Probst A.J."/>
            <person name="Thomas B.C."/>
            <person name="Singh A."/>
            <person name="Wilkins M.J."/>
            <person name="Karaoz U."/>
            <person name="Brodie E.L."/>
            <person name="Williams K.H."/>
            <person name="Hubbard S.S."/>
            <person name="Banfield J.F."/>
        </authorList>
    </citation>
    <scope>NUCLEOTIDE SEQUENCE [LARGE SCALE GENOMIC DNA]</scope>
</reference>
<dbReference type="NCBIfam" id="NF045971">
    <property type="entry name" value="conju_CD1110"/>
    <property type="match status" value="1"/>
</dbReference>
<protein>
    <submittedName>
        <fullName evidence="3">Conjugal transfer protein TraC</fullName>
    </submittedName>
</protein>
<evidence type="ECO:0000313" key="4">
    <source>
        <dbReference type="Proteomes" id="UP000178370"/>
    </source>
</evidence>
<dbReference type="Proteomes" id="UP000178370">
    <property type="component" value="Unassembled WGS sequence"/>
</dbReference>
<organism evidence="3 4">
    <name type="scientific">Candidatus Kaiserbacteria bacterium RIFCSPHIGHO2_01_FULL_54_36</name>
    <dbReference type="NCBI Taxonomy" id="1798482"/>
    <lineage>
        <taxon>Bacteria</taxon>
        <taxon>Candidatus Kaiseribacteriota</taxon>
    </lineage>
</organism>
<proteinExistence type="predicted"/>
<dbReference type="InterPro" id="IPR027417">
    <property type="entry name" value="P-loop_NTPase"/>
</dbReference>
<comment type="caution">
    <text evidence="3">The sequence shown here is derived from an EMBL/GenBank/DDBJ whole genome shotgun (WGS) entry which is preliminary data.</text>
</comment>
<evidence type="ECO:0000259" key="2">
    <source>
        <dbReference type="Pfam" id="PF19044"/>
    </source>
</evidence>
<keyword evidence="1" id="KW-0175">Coiled coil</keyword>
<dbReference type="SUPFAM" id="SSF52540">
    <property type="entry name" value="P-loop containing nucleoside triphosphate hydrolases"/>
    <property type="match status" value="1"/>
</dbReference>
<dbReference type="InterPro" id="IPR043964">
    <property type="entry name" value="P-loop_TraG"/>
</dbReference>
<dbReference type="Pfam" id="PF19044">
    <property type="entry name" value="P-loop_TraG"/>
    <property type="match status" value="1"/>
</dbReference>
<sequence length="644" mass="72745">MSLVDLFKKKTEDSPNVLPVLPEEIYKSGVLDLQDVIAPHALRINSRELDLGEKIARTFFVISYPRFLTTGWFAPIINMDKVIDISIFVHPMDTNEMLRKFQKKVAEVQSQISTREEKGMVRDPMLDTAYADLESLRDSLQQAQERIFEVGLYLTIYGNTREEIDKVETEVRSILESRLVYIRPALFQQEQGFRSVLPIATDEINVHTKLNSAPLSSIFPFISFDLTSDRGILYGINRHNSSLILFDRFSLENYNSVTFAKSGAGKSYTTKLEILRSLMFDAEVIVIDPEREYEYLAETVGGRYFNISLSSEHHINPFDLPIPREDENPSDVLRSNIITLVGLFRIMLGGLTPEEDAVVDRAITETYALKDITADANFALVEPPLLSDFELVLSGMEGSESLVARLSKYTKGTWAGFMNRPTNVDMNKKLIVFSVRDMEDDLKPVAMYIITHHIWNTVRKELRKRLLVIDEAWWMMRSEDTASFLFSIAKRGRKYYLGISTITQDVSDFLNSPYGIPMITNSSIQLLLRQSPTSVDLVQQTFKLSDEEKYLLLESDVGEGIFFAGLKHVAIKVIASYTEDQIITSDPSQILAIKKAKQELANANDAELAATPQTTAAAAQAAARVQQSPVNFNATQAENVVPKQ</sequence>